<dbReference type="CDD" id="cd02870">
    <property type="entry name" value="PseudoU_synth_RsuA_like"/>
    <property type="match status" value="1"/>
</dbReference>
<dbReference type="InterPro" id="IPR050343">
    <property type="entry name" value="RsuA_PseudoU_synthase"/>
</dbReference>
<evidence type="ECO:0000313" key="7">
    <source>
        <dbReference type="EMBL" id="MFC3810511.1"/>
    </source>
</evidence>
<dbReference type="InterPro" id="IPR018496">
    <property type="entry name" value="PsdUridine_synth_RsuA/RluB_CS"/>
</dbReference>
<dbReference type="SMART" id="SM00363">
    <property type="entry name" value="S4"/>
    <property type="match status" value="1"/>
</dbReference>
<feature type="region of interest" description="Disordered" evidence="5">
    <location>
        <begin position="1"/>
        <end position="279"/>
    </location>
</feature>
<dbReference type="CDD" id="cd00165">
    <property type="entry name" value="S4"/>
    <property type="match status" value="1"/>
</dbReference>
<dbReference type="EC" id="5.4.99.-" evidence="4"/>
<feature type="compositionally biased region" description="Basic and acidic residues" evidence="5">
    <location>
        <begin position="172"/>
        <end position="224"/>
    </location>
</feature>
<comment type="similarity">
    <text evidence="1 4">Belongs to the pseudouridine synthase RsuA family.</text>
</comment>
<protein>
    <recommendedName>
        <fullName evidence="4">Pseudouridine synthase</fullName>
        <ecNumber evidence="4">5.4.99.-</ecNumber>
    </recommendedName>
</protein>
<comment type="caution">
    <text evidence="7">The sequence shown here is derived from an EMBL/GenBank/DDBJ whole genome shotgun (WGS) entry which is preliminary data.</text>
</comment>
<dbReference type="PROSITE" id="PS50889">
    <property type="entry name" value="S4"/>
    <property type="match status" value="1"/>
</dbReference>
<reference evidence="8" key="1">
    <citation type="journal article" date="2019" name="Int. J. Syst. Evol. Microbiol.">
        <title>The Global Catalogue of Microorganisms (GCM) 10K type strain sequencing project: providing services to taxonomists for standard genome sequencing and annotation.</title>
        <authorList>
            <consortium name="The Broad Institute Genomics Platform"/>
            <consortium name="The Broad Institute Genome Sequencing Center for Infectious Disease"/>
            <person name="Wu L."/>
            <person name="Ma J."/>
        </authorList>
    </citation>
    <scope>NUCLEOTIDE SEQUENCE [LARGE SCALE GENOMIC DNA]</scope>
    <source>
        <strain evidence="8">CECT 7956</strain>
    </source>
</reference>
<dbReference type="InterPro" id="IPR020094">
    <property type="entry name" value="TruA/RsuA/RluB/E/F_N"/>
</dbReference>
<accession>A0ABV7YUB0</accession>
<evidence type="ECO:0000256" key="5">
    <source>
        <dbReference type="SAM" id="MobiDB-lite"/>
    </source>
</evidence>
<dbReference type="InterPro" id="IPR006145">
    <property type="entry name" value="PsdUridine_synth_RsuA/RluA"/>
</dbReference>
<dbReference type="Gene3D" id="3.10.290.10">
    <property type="entry name" value="RNA-binding S4 domain"/>
    <property type="match status" value="1"/>
</dbReference>
<keyword evidence="2 4" id="KW-0413">Isomerase</keyword>
<dbReference type="SUPFAM" id="SSF55174">
    <property type="entry name" value="Alpha-L RNA-binding motif"/>
    <property type="match status" value="1"/>
</dbReference>
<dbReference type="InterPro" id="IPR002942">
    <property type="entry name" value="S4_RNA-bd"/>
</dbReference>
<sequence length="529" mass="60732">MKDKPFGRKNLSGGSSKPDSKRPRKFDSDNTRKVSDKPQRFEGSRDDRPSKFDGNRGGSDRKPSGDRPSRFDSDRKPSGDRPSRFDSDRKPSGDRPSRFDSNRPKGRDEGRSPRYGGNNDRSFDKKPSSDRFSNDFRSDSNDRPKRFEGSNDRKPSSDRPSRFDGKGPTSGFKRDESRGDFKRDDSRGGFKREEARGNFKRDSSRGDFKRDEKGEFRRVDERGNFKRNYPSTGRYDSDKKPGFDKEFSKNQGLKAKWEDRQVGPKRAPNYSEERLKSHLPPKVRQKVEKNESKVDSIRLNRYIANAGLCSRREADEFIASGQITVNGKTISEMGYQVQPSDVVKYGRKILNREKLMYLLLNKPKDFITTTDDPEGRRTVMELVNNACEERIYPVGRLDRATTGLLLMTNDGELADKLSHPTNDIKKIYQVELDKPLTNEHFDQILLGVELEDGIVKADELSAVTPDAEVIGIEIHSGKNRIVRRIFESLGYEVLKLDRTTYAGLTKKDLPRGKWRFLSEKEVIRLKYLI</sequence>
<dbReference type="InterPro" id="IPR036986">
    <property type="entry name" value="S4_RNA-bd_sf"/>
</dbReference>
<dbReference type="Pfam" id="PF01479">
    <property type="entry name" value="S4"/>
    <property type="match status" value="1"/>
</dbReference>
<proteinExistence type="inferred from homology"/>
<gene>
    <name evidence="7" type="ORF">ACFOOI_07600</name>
</gene>
<dbReference type="Pfam" id="PF00849">
    <property type="entry name" value="PseudoU_synth_2"/>
    <property type="match status" value="1"/>
</dbReference>
<dbReference type="Gene3D" id="3.30.70.580">
    <property type="entry name" value="Pseudouridine synthase I, catalytic domain, N-terminal subdomain"/>
    <property type="match status" value="1"/>
</dbReference>
<keyword evidence="3" id="KW-0694">RNA-binding</keyword>
<dbReference type="RefSeq" id="WP_379836726.1">
    <property type="nucleotide sequence ID" value="NZ_JBHRYQ010000001.1"/>
</dbReference>
<dbReference type="InterPro" id="IPR000748">
    <property type="entry name" value="PsdUridine_synth_RsuA/RluB/E/F"/>
</dbReference>
<dbReference type="PANTHER" id="PTHR47683">
    <property type="entry name" value="PSEUDOURIDINE SYNTHASE FAMILY PROTEIN-RELATED"/>
    <property type="match status" value="1"/>
</dbReference>
<feature type="compositionally biased region" description="Basic and acidic residues" evidence="5">
    <location>
        <begin position="18"/>
        <end position="112"/>
    </location>
</feature>
<dbReference type="InterPro" id="IPR020103">
    <property type="entry name" value="PsdUridine_synth_cat_dom_sf"/>
</dbReference>
<dbReference type="NCBIfam" id="TIGR00093">
    <property type="entry name" value="pseudouridine synthase"/>
    <property type="match status" value="1"/>
</dbReference>
<feature type="domain" description="RNA-binding S4" evidence="6">
    <location>
        <begin position="297"/>
        <end position="359"/>
    </location>
</feature>
<evidence type="ECO:0000313" key="8">
    <source>
        <dbReference type="Proteomes" id="UP001595616"/>
    </source>
</evidence>
<dbReference type="Proteomes" id="UP001595616">
    <property type="component" value="Unassembled WGS sequence"/>
</dbReference>
<evidence type="ECO:0000256" key="4">
    <source>
        <dbReference type="RuleBase" id="RU003887"/>
    </source>
</evidence>
<evidence type="ECO:0000256" key="2">
    <source>
        <dbReference type="ARBA" id="ARBA00023235"/>
    </source>
</evidence>
<feature type="compositionally biased region" description="Basic and acidic residues" evidence="5">
    <location>
        <begin position="121"/>
        <end position="165"/>
    </location>
</feature>
<dbReference type="InterPro" id="IPR042092">
    <property type="entry name" value="PsdUridine_s_RsuA/RluB/E/F_cat"/>
</dbReference>
<organism evidence="7 8">
    <name type="scientific">Lacihabitans lacunae</name>
    <dbReference type="NCBI Taxonomy" id="1028214"/>
    <lineage>
        <taxon>Bacteria</taxon>
        <taxon>Pseudomonadati</taxon>
        <taxon>Bacteroidota</taxon>
        <taxon>Cytophagia</taxon>
        <taxon>Cytophagales</taxon>
        <taxon>Leadbetterellaceae</taxon>
        <taxon>Lacihabitans</taxon>
    </lineage>
</organism>
<dbReference type="Gene3D" id="3.30.70.1560">
    <property type="entry name" value="Alpha-L RNA-binding motif"/>
    <property type="match status" value="1"/>
</dbReference>
<evidence type="ECO:0000259" key="6">
    <source>
        <dbReference type="SMART" id="SM00363"/>
    </source>
</evidence>
<dbReference type="PANTHER" id="PTHR47683:SF2">
    <property type="entry name" value="RNA-BINDING S4 DOMAIN-CONTAINING PROTEIN"/>
    <property type="match status" value="1"/>
</dbReference>
<feature type="compositionally biased region" description="Basic and acidic residues" evidence="5">
    <location>
        <begin position="235"/>
        <end position="248"/>
    </location>
</feature>
<dbReference type="SUPFAM" id="SSF55120">
    <property type="entry name" value="Pseudouridine synthase"/>
    <property type="match status" value="1"/>
</dbReference>
<name>A0ABV7YUB0_9BACT</name>
<dbReference type="EMBL" id="JBHRYQ010000001">
    <property type="protein sequence ID" value="MFC3810511.1"/>
    <property type="molecule type" value="Genomic_DNA"/>
</dbReference>
<evidence type="ECO:0000256" key="1">
    <source>
        <dbReference type="ARBA" id="ARBA00008348"/>
    </source>
</evidence>
<keyword evidence="8" id="KW-1185">Reference proteome</keyword>
<dbReference type="PROSITE" id="PS01149">
    <property type="entry name" value="PSI_RSU"/>
    <property type="match status" value="1"/>
</dbReference>
<evidence type="ECO:0000256" key="3">
    <source>
        <dbReference type="PROSITE-ProRule" id="PRU00182"/>
    </source>
</evidence>